<dbReference type="RefSeq" id="WP_016765260.1">
    <property type="nucleotide sequence ID" value="NZ_BCVB01000001.1"/>
</dbReference>
<dbReference type="KEGG" id="bmeg:BG04_885"/>
<dbReference type="HOGENOM" id="CLU_2328010_0_0_9"/>
<name>A0A0B6AR90_PRIM2</name>
<reference evidence="2 3" key="1">
    <citation type="journal article" date="2015" name="Genome Announc.">
        <title>Complete genome sequences for 35 biothreat assay-relevant bacillus species.</title>
        <authorList>
            <person name="Johnson S.L."/>
            <person name="Daligault H.E."/>
            <person name="Davenport K.W."/>
            <person name="Jaissle J."/>
            <person name="Frey K.G."/>
            <person name="Ladner J.T."/>
            <person name="Broomall S.M."/>
            <person name="Bishop-Lilly K.A."/>
            <person name="Bruce D.C."/>
            <person name="Gibbons H.S."/>
            <person name="Coyne S.R."/>
            <person name="Lo C.C."/>
            <person name="Meincke L."/>
            <person name="Munk A.C."/>
            <person name="Koroleva G.I."/>
            <person name="Rosenzweig C.N."/>
            <person name="Palacios G.F."/>
            <person name="Redden C.L."/>
            <person name="Minogue T.D."/>
            <person name="Chain P.S."/>
        </authorList>
    </citation>
    <scope>NUCLEOTIDE SEQUENCE [LARGE SCALE GENOMIC DNA]</scope>
    <source>
        <strain evidence="3">ATCC 14581 / DSM 32 / JCM 2506 / NBRC 15308 / NCIMB 9376 / NCTC 10342 / NRRL B-14308 / VKM B-512</strain>
    </source>
</reference>
<dbReference type="AlphaFoldDB" id="A0A0B6AR90"/>
<evidence type="ECO:0000256" key="1">
    <source>
        <dbReference type="SAM" id="Phobius"/>
    </source>
</evidence>
<protein>
    <submittedName>
        <fullName evidence="2">Putative membrane protein</fullName>
    </submittedName>
</protein>
<keyword evidence="1" id="KW-0472">Membrane</keyword>
<evidence type="ECO:0000313" key="2">
    <source>
        <dbReference type="EMBL" id="AJI23657.1"/>
    </source>
</evidence>
<proteinExistence type="predicted"/>
<keyword evidence="1" id="KW-1133">Transmembrane helix</keyword>
<dbReference type="GeneID" id="93644368"/>
<accession>A0A0B6AR90</accession>
<keyword evidence="1" id="KW-0812">Transmembrane</keyword>
<sequence>MKRYMLSAFLGSLLLLLSIAFSSTFHIAIVKTTGSIGGVILAAAALIMNALEDPPSSDNTGGGAVEVLDKGAVWATYLLLLSLPNLIACIISYVLWTR</sequence>
<gene>
    <name evidence="2" type="ORF">BG04_885</name>
</gene>
<feature type="transmembrane region" description="Helical" evidence="1">
    <location>
        <begin position="72"/>
        <end position="96"/>
    </location>
</feature>
<dbReference type="Proteomes" id="UP000031829">
    <property type="component" value="Chromosome"/>
</dbReference>
<dbReference type="EMBL" id="CP009920">
    <property type="protein sequence ID" value="AJI23657.1"/>
    <property type="molecule type" value="Genomic_DNA"/>
</dbReference>
<organism evidence="2 3">
    <name type="scientific">Priestia megaterium (strain ATCC 14581 / DSM 32 / CCUG 1817 / JCM 2506 / NBRC 15308 / NCIMB 9376 / NCTC 10342 / NRRL B-14308 / VKM B-512 / Ford 19)</name>
    <name type="common">Bacillus megaterium</name>
    <dbReference type="NCBI Taxonomy" id="1348623"/>
    <lineage>
        <taxon>Bacteria</taxon>
        <taxon>Bacillati</taxon>
        <taxon>Bacillota</taxon>
        <taxon>Bacilli</taxon>
        <taxon>Bacillales</taxon>
        <taxon>Bacillaceae</taxon>
        <taxon>Priestia</taxon>
    </lineage>
</organism>
<evidence type="ECO:0000313" key="3">
    <source>
        <dbReference type="Proteomes" id="UP000031829"/>
    </source>
</evidence>